<keyword evidence="2" id="KW-1185">Reference proteome</keyword>
<dbReference type="AlphaFoldDB" id="A0A5B7IF97"/>
<sequence>MTFKSLAIRLNFRSELKFNDMQHSQTQNKTCNKQKTEKKTDVKRSRNFMICLLDGTKQVGKY</sequence>
<proteinExistence type="predicted"/>
<protein>
    <submittedName>
        <fullName evidence="1">Uncharacterized protein</fullName>
    </submittedName>
</protein>
<evidence type="ECO:0000313" key="1">
    <source>
        <dbReference type="EMBL" id="MPC80636.1"/>
    </source>
</evidence>
<organism evidence="1 2">
    <name type="scientific">Portunus trituberculatus</name>
    <name type="common">Swimming crab</name>
    <name type="synonym">Neptunus trituberculatus</name>
    <dbReference type="NCBI Taxonomy" id="210409"/>
    <lineage>
        <taxon>Eukaryota</taxon>
        <taxon>Metazoa</taxon>
        <taxon>Ecdysozoa</taxon>
        <taxon>Arthropoda</taxon>
        <taxon>Crustacea</taxon>
        <taxon>Multicrustacea</taxon>
        <taxon>Malacostraca</taxon>
        <taxon>Eumalacostraca</taxon>
        <taxon>Eucarida</taxon>
        <taxon>Decapoda</taxon>
        <taxon>Pleocyemata</taxon>
        <taxon>Brachyura</taxon>
        <taxon>Eubrachyura</taxon>
        <taxon>Portunoidea</taxon>
        <taxon>Portunidae</taxon>
        <taxon>Portuninae</taxon>
        <taxon>Portunus</taxon>
    </lineage>
</organism>
<accession>A0A5B7IF97</accession>
<evidence type="ECO:0000313" key="2">
    <source>
        <dbReference type="Proteomes" id="UP000324222"/>
    </source>
</evidence>
<reference evidence="1 2" key="1">
    <citation type="submission" date="2019-05" db="EMBL/GenBank/DDBJ databases">
        <title>Another draft genome of Portunus trituberculatus and its Hox gene families provides insights of decapod evolution.</title>
        <authorList>
            <person name="Jeong J.-H."/>
            <person name="Song I."/>
            <person name="Kim S."/>
            <person name="Choi T."/>
            <person name="Kim D."/>
            <person name="Ryu S."/>
            <person name="Kim W."/>
        </authorList>
    </citation>
    <scope>NUCLEOTIDE SEQUENCE [LARGE SCALE GENOMIC DNA]</scope>
    <source>
        <tissue evidence="1">Muscle</tissue>
    </source>
</reference>
<dbReference type="EMBL" id="VSRR010054582">
    <property type="protein sequence ID" value="MPC80636.1"/>
    <property type="molecule type" value="Genomic_DNA"/>
</dbReference>
<name>A0A5B7IF97_PORTR</name>
<dbReference type="Proteomes" id="UP000324222">
    <property type="component" value="Unassembled WGS sequence"/>
</dbReference>
<gene>
    <name evidence="1" type="ORF">E2C01_075221</name>
</gene>
<comment type="caution">
    <text evidence="1">The sequence shown here is derived from an EMBL/GenBank/DDBJ whole genome shotgun (WGS) entry which is preliminary data.</text>
</comment>